<keyword evidence="5" id="KW-1185">Reference proteome</keyword>
<dbReference type="PANTHER" id="PTHR43544">
    <property type="entry name" value="SHORT-CHAIN DEHYDROGENASE/REDUCTASE"/>
    <property type="match status" value="1"/>
</dbReference>
<dbReference type="SUPFAM" id="SSF51735">
    <property type="entry name" value="NAD(P)-binding Rossmann-fold domains"/>
    <property type="match status" value="1"/>
</dbReference>
<dbReference type="InterPro" id="IPR036291">
    <property type="entry name" value="NAD(P)-bd_dom_sf"/>
</dbReference>
<evidence type="ECO:0000313" key="4">
    <source>
        <dbReference type="EMBL" id="KZT54359.1"/>
    </source>
</evidence>
<protein>
    <recommendedName>
        <fullName evidence="6">NAD(P)-binding protein</fullName>
    </recommendedName>
</protein>
<evidence type="ECO:0000256" key="2">
    <source>
        <dbReference type="ARBA" id="ARBA00022857"/>
    </source>
</evidence>
<gene>
    <name evidence="4" type="ORF">CALCODRAFT_499998</name>
</gene>
<dbReference type="PANTHER" id="PTHR43544:SF7">
    <property type="entry name" value="NADB-LER2"/>
    <property type="match status" value="1"/>
</dbReference>
<dbReference type="InParanoid" id="A0A165E930"/>
<dbReference type="GO" id="GO:0016491">
    <property type="term" value="F:oxidoreductase activity"/>
    <property type="evidence" value="ECO:0007669"/>
    <property type="project" value="UniProtKB-KW"/>
</dbReference>
<evidence type="ECO:0008006" key="6">
    <source>
        <dbReference type="Google" id="ProtNLM"/>
    </source>
</evidence>
<organism evidence="4 5">
    <name type="scientific">Calocera cornea HHB12733</name>
    <dbReference type="NCBI Taxonomy" id="1353952"/>
    <lineage>
        <taxon>Eukaryota</taxon>
        <taxon>Fungi</taxon>
        <taxon>Dikarya</taxon>
        <taxon>Basidiomycota</taxon>
        <taxon>Agaricomycotina</taxon>
        <taxon>Dacrymycetes</taxon>
        <taxon>Dacrymycetales</taxon>
        <taxon>Dacrymycetaceae</taxon>
        <taxon>Calocera</taxon>
    </lineage>
</organism>
<evidence type="ECO:0000256" key="1">
    <source>
        <dbReference type="ARBA" id="ARBA00006484"/>
    </source>
</evidence>
<dbReference type="EMBL" id="KV424016">
    <property type="protein sequence ID" value="KZT54359.1"/>
    <property type="molecule type" value="Genomic_DNA"/>
</dbReference>
<sequence>MHRPRWRLPGLAIVTALAGRPNALVFAGARSPPSASALHALAAARPGKLHILQLTSADRPGNEAAAEQVKELAGKLDVVVANAGISGDFESSLRVSGAAMREHFEVRSVVHPPSCRDSTAPTDAGSR</sequence>
<dbReference type="InterPro" id="IPR002347">
    <property type="entry name" value="SDR_fam"/>
</dbReference>
<evidence type="ECO:0000313" key="5">
    <source>
        <dbReference type="Proteomes" id="UP000076842"/>
    </source>
</evidence>
<comment type="similarity">
    <text evidence="1">Belongs to the short-chain dehydrogenases/reductases (SDR) family.</text>
</comment>
<proteinExistence type="inferred from homology"/>
<dbReference type="AlphaFoldDB" id="A0A165E930"/>
<accession>A0A165E930</accession>
<dbReference type="InterPro" id="IPR051468">
    <property type="entry name" value="Fungal_SecMetab_SDRs"/>
</dbReference>
<dbReference type="Gene3D" id="3.40.50.720">
    <property type="entry name" value="NAD(P)-binding Rossmann-like Domain"/>
    <property type="match status" value="1"/>
</dbReference>
<name>A0A165E930_9BASI</name>
<keyword evidence="2" id="KW-0521">NADP</keyword>
<evidence type="ECO:0000256" key="3">
    <source>
        <dbReference type="ARBA" id="ARBA00023002"/>
    </source>
</evidence>
<reference evidence="4 5" key="1">
    <citation type="journal article" date="2016" name="Mol. Biol. Evol.">
        <title>Comparative Genomics of Early-Diverging Mushroom-Forming Fungi Provides Insights into the Origins of Lignocellulose Decay Capabilities.</title>
        <authorList>
            <person name="Nagy L.G."/>
            <person name="Riley R."/>
            <person name="Tritt A."/>
            <person name="Adam C."/>
            <person name="Daum C."/>
            <person name="Floudas D."/>
            <person name="Sun H."/>
            <person name="Yadav J.S."/>
            <person name="Pangilinan J."/>
            <person name="Larsson K.H."/>
            <person name="Matsuura K."/>
            <person name="Barry K."/>
            <person name="Labutti K."/>
            <person name="Kuo R."/>
            <person name="Ohm R.A."/>
            <person name="Bhattacharya S.S."/>
            <person name="Shirouzu T."/>
            <person name="Yoshinaga Y."/>
            <person name="Martin F.M."/>
            <person name="Grigoriev I.V."/>
            <person name="Hibbett D.S."/>
        </authorList>
    </citation>
    <scope>NUCLEOTIDE SEQUENCE [LARGE SCALE GENOMIC DNA]</scope>
    <source>
        <strain evidence="4 5">HHB12733</strain>
    </source>
</reference>
<keyword evidence="3" id="KW-0560">Oxidoreductase</keyword>
<dbReference type="Proteomes" id="UP000076842">
    <property type="component" value="Unassembled WGS sequence"/>
</dbReference>
<dbReference type="GO" id="GO:0005737">
    <property type="term" value="C:cytoplasm"/>
    <property type="evidence" value="ECO:0007669"/>
    <property type="project" value="TreeGrafter"/>
</dbReference>
<dbReference type="Pfam" id="PF00106">
    <property type="entry name" value="adh_short"/>
    <property type="match status" value="1"/>
</dbReference>